<comment type="caution">
    <text evidence="9">The sequence shown here is derived from an EMBL/GenBank/DDBJ whole genome shotgun (WGS) entry which is preliminary data.</text>
</comment>
<feature type="transmembrane region" description="Helical" evidence="8">
    <location>
        <begin position="97"/>
        <end position="118"/>
    </location>
</feature>
<dbReference type="OrthoDB" id="9792889at2"/>
<protein>
    <submittedName>
        <fullName evidence="9">Iron ABC transporter permease</fullName>
    </submittedName>
</protein>
<evidence type="ECO:0000256" key="8">
    <source>
        <dbReference type="SAM" id="Phobius"/>
    </source>
</evidence>
<name>A0A371JKE3_9FIRM</name>
<feature type="transmembrane region" description="Helical" evidence="8">
    <location>
        <begin position="12"/>
        <end position="33"/>
    </location>
</feature>
<dbReference type="GO" id="GO:0033214">
    <property type="term" value="P:siderophore-iron import into cell"/>
    <property type="evidence" value="ECO:0007669"/>
    <property type="project" value="TreeGrafter"/>
</dbReference>
<accession>A0A371JKE3</accession>
<dbReference type="Proteomes" id="UP000216411">
    <property type="component" value="Unassembled WGS sequence"/>
</dbReference>
<comment type="subcellular location">
    <subcellularLocation>
        <location evidence="1">Cell membrane</location>
        <topology evidence="1">Multi-pass membrane protein</topology>
    </subcellularLocation>
</comment>
<feature type="transmembrane region" description="Helical" evidence="8">
    <location>
        <begin position="155"/>
        <end position="177"/>
    </location>
</feature>
<evidence type="ECO:0000313" key="9">
    <source>
        <dbReference type="EMBL" id="RDY33203.1"/>
    </source>
</evidence>
<dbReference type="EMBL" id="NOKA02000001">
    <property type="protein sequence ID" value="RDY33203.1"/>
    <property type="molecule type" value="Genomic_DNA"/>
</dbReference>
<keyword evidence="4" id="KW-1003">Cell membrane</keyword>
<feature type="transmembrane region" description="Helical" evidence="8">
    <location>
        <begin position="314"/>
        <end position="333"/>
    </location>
</feature>
<evidence type="ECO:0000256" key="7">
    <source>
        <dbReference type="ARBA" id="ARBA00023136"/>
    </source>
</evidence>
<dbReference type="Pfam" id="PF01032">
    <property type="entry name" value="FecCD"/>
    <property type="match status" value="1"/>
</dbReference>
<dbReference type="PANTHER" id="PTHR30472">
    <property type="entry name" value="FERRIC ENTEROBACTIN TRANSPORT SYSTEM PERMEASE PROTEIN"/>
    <property type="match status" value="1"/>
</dbReference>
<evidence type="ECO:0000256" key="1">
    <source>
        <dbReference type="ARBA" id="ARBA00004651"/>
    </source>
</evidence>
<sequence length="343" mass="36787">MKHLFQKQNKWGFLMLSFLILVILFFISINAGYTPIGFRDILRILAGGGEARENLVIFDFRLPRIVIAVLVGMGFSLSGCVLQGITRNPLADPGLMGINSGAGIVVVIFMTLSGTLSIGGVLTLPFFSLLGALLTSVILYSISIQKNAGLNSTRLILNGVAIQAGINAMMTIIVLQLDDTQYNFLAVWQAGSIWNSNWKLVVSLLPWIVLGMLYLFLKAKELDLLMVGDELSSGLGVAVNKEKKSLLFAAVALAAASVTVSGSLHFVGLLGPHLARRLVGSRHKILLPFCAITGAILVLLADTIGRTIVSPSEIPAGIVAAILGAPYFIFLLITNNKSKVKER</sequence>
<keyword evidence="5 8" id="KW-0812">Transmembrane</keyword>
<feature type="transmembrane region" description="Helical" evidence="8">
    <location>
        <begin position="285"/>
        <end position="308"/>
    </location>
</feature>
<keyword evidence="10" id="KW-1185">Reference proteome</keyword>
<feature type="transmembrane region" description="Helical" evidence="8">
    <location>
        <begin position="197"/>
        <end position="217"/>
    </location>
</feature>
<dbReference type="InterPro" id="IPR037294">
    <property type="entry name" value="ABC_BtuC-like"/>
</dbReference>
<proteinExistence type="inferred from homology"/>
<dbReference type="FunFam" id="1.10.3470.10:FF:000001">
    <property type="entry name" value="Vitamin B12 ABC transporter permease BtuC"/>
    <property type="match status" value="1"/>
</dbReference>
<feature type="transmembrane region" description="Helical" evidence="8">
    <location>
        <begin position="65"/>
        <end position="85"/>
    </location>
</feature>
<evidence type="ECO:0000256" key="2">
    <source>
        <dbReference type="ARBA" id="ARBA00007935"/>
    </source>
</evidence>
<keyword evidence="7 8" id="KW-0472">Membrane</keyword>
<comment type="similarity">
    <text evidence="2">Belongs to the binding-protein-dependent transport system permease family. FecCD subfamily.</text>
</comment>
<dbReference type="SUPFAM" id="SSF81345">
    <property type="entry name" value="ABC transporter involved in vitamin B12 uptake, BtuC"/>
    <property type="match status" value="1"/>
</dbReference>
<organism evidence="9 10">
    <name type="scientific">Lachnotalea glycerini</name>
    <dbReference type="NCBI Taxonomy" id="1763509"/>
    <lineage>
        <taxon>Bacteria</taxon>
        <taxon>Bacillati</taxon>
        <taxon>Bacillota</taxon>
        <taxon>Clostridia</taxon>
        <taxon>Lachnospirales</taxon>
        <taxon>Lachnospiraceae</taxon>
        <taxon>Lachnotalea</taxon>
    </lineage>
</organism>
<gene>
    <name evidence="9" type="ORF">CG710_001375</name>
</gene>
<evidence type="ECO:0000256" key="6">
    <source>
        <dbReference type="ARBA" id="ARBA00022989"/>
    </source>
</evidence>
<evidence type="ECO:0000256" key="4">
    <source>
        <dbReference type="ARBA" id="ARBA00022475"/>
    </source>
</evidence>
<reference evidence="9 10" key="1">
    <citation type="journal article" date="2017" name="Genome Announc.">
        <title>Draft Genome Sequence of a Sporulating and Motile Strain of Lachnotalea glycerini Isolated from Water in Quebec City, Canada.</title>
        <authorList>
            <person name="Maheux A.F."/>
            <person name="Boudreau D.K."/>
            <person name="Berube E."/>
            <person name="Boissinot M."/>
            <person name="Raymond F."/>
            <person name="Brodeur S."/>
            <person name="Corbeil J."/>
            <person name="Isabel S."/>
            <person name="Omar R.F."/>
            <person name="Bergeron M.G."/>
        </authorList>
    </citation>
    <scope>NUCLEOTIDE SEQUENCE [LARGE SCALE GENOMIC DNA]</scope>
    <source>
        <strain evidence="9 10">CCRI-19302</strain>
    </source>
</reference>
<keyword evidence="6 8" id="KW-1133">Transmembrane helix</keyword>
<dbReference type="CDD" id="cd06550">
    <property type="entry name" value="TM_ABC_iron-siderophores_like"/>
    <property type="match status" value="1"/>
</dbReference>
<dbReference type="GO" id="GO:0005886">
    <property type="term" value="C:plasma membrane"/>
    <property type="evidence" value="ECO:0007669"/>
    <property type="project" value="UniProtKB-SubCell"/>
</dbReference>
<dbReference type="Gene3D" id="1.10.3470.10">
    <property type="entry name" value="ABC transporter involved in vitamin B12 uptake, BtuC"/>
    <property type="match status" value="1"/>
</dbReference>
<evidence type="ECO:0000313" key="10">
    <source>
        <dbReference type="Proteomes" id="UP000216411"/>
    </source>
</evidence>
<evidence type="ECO:0000256" key="5">
    <source>
        <dbReference type="ARBA" id="ARBA00022692"/>
    </source>
</evidence>
<keyword evidence="3" id="KW-0813">Transport</keyword>
<dbReference type="AlphaFoldDB" id="A0A371JKE3"/>
<dbReference type="InterPro" id="IPR000522">
    <property type="entry name" value="ABC_transptr_permease_BtuC"/>
</dbReference>
<feature type="transmembrane region" description="Helical" evidence="8">
    <location>
        <begin position="124"/>
        <end position="143"/>
    </location>
</feature>
<dbReference type="GO" id="GO:0022857">
    <property type="term" value="F:transmembrane transporter activity"/>
    <property type="evidence" value="ECO:0007669"/>
    <property type="project" value="InterPro"/>
</dbReference>
<dbReference type="RefSeq" id="WP_094378170.1">
    <property type="nucleotide sequence ID" value="NZ_NOKA02000001.1"/>
</dbReference>
<dbReference type="PANTHER" id="PTHR30472:SF64">
    <property type="entry name" value="IRON(3+)-HYDROXAMATE IMPORT SYSTEM PERMEASE PROTEIN FHUG"/>
    <property type="match status" value="1"/>
</dbReference>
<evidence type="ECO:0000256" key="3">
    <source>
        <dbReference type="ARBA" id="ARBA00022448"/>
    </source>
</evidence>